<feature type="transmembrane region" description="Helical" evidence="6">
    <location>
        <begin position="97"/>
        <end position="128"/>
    </location>
</feature>
<dbReference type="InterPro" id="IPR002293">
    <property type="entry name" value="AA/rel_permease1"/>
</dbReference>
<feature type="transmembrane region" description="Helical" evidence="6">
    <location>
        <begin position="246"/>
        <end position="268"/>
    </location>
</feature>
<comment type="subcellular location">
    <subcellularLocation>
        <location evidence="1">Membrane</location>
        <topology evidence="1">Multi-pass membrane protein</topology>
    </subcellularLocation>
</comment>
<dbReference type="Proteomes" id="UP000285768">
    <property type="component" value="Chromosome"/>
</dbReference>
<evidence type="ECO:0000256" key="6">
    <source>
        <dbReference type="SAM" id="Phobius"/>
    </source>
</evidence>
<reference evidence="7 8" key="1">
    <citation type="submission" date="2019-01" db="EMBL/GenBank/DDBJ databases">
        <title>Leucobacter muris sp. nov. isolated from the nose of a laboratory mouse.</title>
        <authorList>
            <person name="Benga L."/>
            <person name="Sproeer C."/>
            <person name="Schumann P."/>
            <person name="Verbarg S."/>
            <person name="Bunk B."/>
            <person name="Engelhardt E."/>
            <person name="Benten P.M."/>
            <person name="Sager M."/>
        </authorList>
    </citation>
    <scope>NUCLEOTIDE SEQUENCE [LARGE SCALE GENOMIC DNA]</scope>
    <source>
        <strain evidence="7 8">DSM 101948</strain>
    </source>
</reference>
<protein>
    <submittedName>
        <fullName evidence="7">Amino acid permease</fullName>
    </submittedName>
</protein>
<gene>
    <name evidence="7" type="ORF">Leucomu_12930</name>
</gene>
<keyword evidence="3 6" id="KW-0812">Transmembrane</keyword>
<organism evidence="7 8">
    <name type="scientific">Leucobacter muris</name>
    <dbReference type="NCBI Taxonomy" id="1935379"/>
    <lineage>
        <taxon>Bacteria</taxon>
        <taxon>Bacillati</taxon>
        <taxon>Actinomycetota</taxon>
        <taxon>Actinomycetes</taxon>
        <taxon>Micrococcales</taxon>
        <taxon>Microbacteriaceae</taxon>
        <taxon>Leucobacter</taxon>
    </lineage>
</organism>
<name>A0ABX5QIB6_9MICO</name>
<feature type="transmembrane region" description="Helical" evidence="6">
    <location>
        <begin position="204"/>
        <end position="225"/>
    </location>
</feature>
<feature type="transmembrane region" description="Helical" evidence="6">
    <location>
        <begin position="134"/>
        <end position="155"/>
    </location>
</feature>
<evidence type="ECO:0000256" key="3">
    <source>
        <dbReference type="ARBA" id="ARBA00022692"/>
    </source>
</evidence>
<evidence type="ECO:0000256" key="4">
    <source>
        <dbReference type="ARBA" id="ARBA00022989"/>
    </source>
</evidence>
<sequence>MSQSGTLAAPEPGRTMKREFTTGSALSMAFVFISPIVAIYSVFGVGLQAVGPGFWWGWVVVFVGQTFVALTLGVLASRWSDAGGVYQWSRRLLGERYGWFAGWTYICALLIALTSVSYSAAIFVAALFDLDAGNVALVTLLAIGMLAVTTALNLAGRWVVKAIAYACVAAELVASIGIGVYLLLFERHNSPAILFEGLDLSPGGALLSAPLVLALVFAGWSALGFESASTIAEEVHEPRRAVPRAIVWSIVLIAVTVLFTGLAFILAIPSADFLTSTEAAADPVLAILAHYLPGEAVKVILVMFIIAFLASLMSIHTAVSRVIWVYGRDGKLPFASSLGKLRGRQSLPITATLVAGIIPMLLFIPLQSEGMYNILIAFTVIGFFLAFTFPVLGFAIARATKRWTPPSDEPLFLGRWGGPVSWIALAWLVFETINVLWPRESGGGWLADWSSVLATLLIAGIGAVIYITMRKRSPGMDDRALTRPETVVGVD</sequence>
<dbReference type="PIRSF" id="PIRSF006060">
    <property type="entry name" value="AA_transporter"/>
    <property type="match status" value="1"/>
</dbReference>
<evidence type="ECO:0000256" key="2">
    <source>
        <dbReference type="ARBA" id="ARBA00022448"/>
    </source>
</evidence>
<dbReference type="Pfam" id="PF13520">
    <property type="entry name" value="AA_permease_2"/>
    <property type="match status" value="1"/>
</dbReference>
<evidence type="ECO:0000256" key="5">
    <source>
        <dbReference type="ARBA" id="ARBA00023136"/>
    </source>
</evidence>
<keyword evidence="4 6" id="KW-1133">Transmembrane helix</keyword>
<accession>A0ABX5QIB6</accession>
<dbReference type="RefSeq" id="WP_017883803.1">
    <property type="nucleotide sequence ID" value="NZ_CP035037.1"/>
</dbReference>
<dbReference type="PANTHER" id="PTHR45649:SF26">
    <property type="entry name" value="OS04G0435100 PROTEIN"/>
    <property type="match status" value="1"/>
</dbReference>
<feature type="transmembrane region" description="Helical" evidence="6">
    <location>
        <begin position="162"/>
        <end position="184"/>
    </location>
</feature>
<keyword evidence="5 6" id="KW-0472">Membrane</keyword>
<feature type="transmembrane region" description="Helical" evidence="6">
    <location>
        <begin position="416"/>
        <end position="437"/>
    </location>
</feature>
<keyword evidence="8" id="KW-1185">Reference proteome</keyword>
<feature type="transmembrane region" description="Helical" evidence="6">
    <location>
        <begin position="347"/>
        <end position="366"/>
    </location>
</feature>
<feature type="transmembrane region" description="Helical" evidence="6">
    <location>
        <begin position="55"/>
        <end position="76"/>
    </location>
</feature>
<dbReference type="Gene3D" id="1.20.1740.10">
    <property type="entry name" value="Amino acid/polyamine transporter I"/>
    <property type="match status" value="1"/>
</dbReference>
<feature type="transmembrane region" description="Helical" evidence="6">
    <location>
        <begin position="299"/>
        <end position="326"/>
    </location>
</feature>
<evidence type="ECO:0000313" key="7">
    <source>
        <dbReference type="EMBL" id="QAB18691.1"/>
    </source>
</evidence>
<dbReference type="EMBL" id="CP035037">
    <property type="protein sequence ID" value="QAB18691.1"/>
    <property type="molecule type" value="Genomic_DNA"/>
</dbReference>
<feature type="transmembrane region" description="Helical" evidence="6">
    <location>
        <begin position="372"/>
        <end position="396"/>
    </location>
</feature>
<feature type="transmembrane region" description="Helical" evidence="6">
    <location>
        <begin position="449"/>
        <end position="469"/>
    </location>
</feature>
<keyword evidence="2" id="KW-0813">Transport</keyword>
<evidence type="ECO:0000313" key="8">
    <source>
        <dbReference type="Proteomes" id="UP000285768"/>
    </source>
</evidence>
<evidence type="ECO:0000256" key="1">
    <source>
        <dbReference type="ARBA" id="ARBA00004141"/>
    </source>
</evidence>
<proteinExistence type="predicted"/>
<dbReference type="PANTHER" id="PTHR45649">
    <property type="entry name" value="AMINO-ACID PERMEASE BAT1"/>
    <property type="match status" value="1"/>
</dbReference>
<feature type="transmembrane region" description="Helical" evidence="6">
    <location>
        <begin position="20"/>
        <end position="43"/>
    </location>
</feature>